<accession>A0A922EYG6</accession>
<organism evidence="1 2">
    <name type="scientific">Carya illinoinensis</name>
    <name type="common">Pecan</name>
    <dbReference type="NCBI Taxonomy" id="32201"/>
    <lineage>
        <taxon>Eukaryota</taxon>
        <taxon>Viridiplantae</taxon>
        <taxon>Streptophyta</taxon>
        <taxon>Embryophyta</taxon>
        <taxon>Tracheophyta</taxon>
        <taxon>Spermatophyta</taxon>
        <taxon>Magnoliopsida</taxon>
        <taxon>eudicotyledons</taxon>
        <taxon>Gunneridae</taxon>
        <taxon>Pentapetalae</taxon>
        <taxon>rosids</taxon>
        <taxon>fabids</taxon>
        <taxon>Fagales</taxon>
        <taxon>Juglandaceae</taxon>
        <taxon>Carya</taxon>
    </lineage>
</organism>
<proteinExistence type="predicted"/>
<comment type="caution">
    <text evidence="1">The sequence shown here is derived from an EMBL/GenBank/DDBJ whole genome shotgun (WGS) entry which is preliminary data.</text>
</comment>
<reference evidence="1" key="1">
    <citation type="submission" date="2021-01" db="EMBL/GenBank/DDBJ databases">
        <authorList>
            <person name="Lovell J.T."/>
            <person name="Bentley N."/>
            <person name="Bhattarai G."/>
            <person name="Jenkins J.W."/>
            <person name="Sreedasyam A."/>
            <person name="Alarcon Y."/>
            <person name="Bock C."/>
            <person name="Boston L."/>
            <person name="Carlson J."/>
            <person name="Cervantes K."/>
            <person name="Clermont K."/>
            <person name="Krom N."/>
            <person name="Kubenka K."/>
            <person name="Mamidi S."/>
            <person name="Mattison C."/>
            <person name="Monteros M."/>
            <person name="Pisani C."/>
            <person name="Plott C."/>
            <person name="Rajasekar S."/>
            <person name="Rhein H.S."/>
            <person name="Rohla C."/>
            <person name="Song M."/>
            <person name="Hilaire R.S."/>
            <person name="Shu S."/>
            <person name="Wells L."/>
            <person name="Wang X."/>
            <person name="Webber J."/>
            <person name="Heerema R.J."/>
            <person name="Klein P."/>
            <person name="Conner P."/>
            <person name="Grauke L."/>
            <person name="Grimwood J."/>
            <person name="Schmutz J."/>
            <person name="Randall J.J."/>
        </authorList>
    </citation>
    <scope>NUCLEOTIDE SEQUENCE</scope>
    <source>
        <tissue evidence="1">Leaf</tissue>
    </source>
</reference>
<evidence type="ECO:0000313" key="1">
    <source>
        <dbReference type="EMBL" id="KAG6710965.1"/>
    </source>
</evidence>
<dbReference type="AlphaFoldDB" id="A0A922EYG6"/>
<sequence length="139" mass="16255">MCLGAIVQRLYIFFHLHDTTFDHYFFLPRNRSLSLSLSLSARNFHVAALAYAVMNCMQRSVYFRHADILKRTIAINHGVQPKALLKWMSGRLHEVTWLIFNAIKLNVTHLTSTSFRLYRICCIIYDEYMLLCYPSCMAA</sequence>
<dbReference type="EMBL" id="CM031829">
    <property type="protein sequence ID" value="KAG6710965.1"/>
    <property type="molecule type" value="Genomic_DNA"/>
</dbReference>
<evidence type="ECO:0000313" key="2">
    <source>
        <dbReference type="Proteomes" id="UP000811246"/>
    </source>
</evidence>
<dbReference type="Proteomes" id="UP000811246">
    <property type="component" value="Chromosome 5"/>
</dbReference>
<gene>
    <name evidence="1" type="ORF">I3842_05G029400</name>
</gene>
<name>A0A922EYG6_CARIL</name>
<protein>
    <submittedName>
        <fullName evidence="1">Uncharacterized protein</fullName>
    </submittedName>
</protein>